<dbReference type="PROSITE" id="PS51273">
    <property type="entry name" value="GATASE_TYPE_1"/>
    <property type="match status" value="1"/>
</dbReference>
<comment type="caution">
    <text evidence="2">The sequence shown here is derived from an EMBL/GenBank/DDBJ whole genome shotgun (WGS) entry which is preliminary data.</text>
</comment>
<proteinExistence type="predicted"/>
<protein>
    <recommendedName>
        <fullName evidence="1">Glutamine amidotransferase domain-containing protein</fullName>
    </recommendedName>
</protein>
<dbReference type="InterPro" id="IPR017926">
    <property type="entry name" value="GATASE"/>
</dbReference>
<dbReference type="InterPro" id="IPR029062">
    <property type="entry name" value="Class_I_gatase-like"/>
</dbReference>
<gene>
    <name evidence="2" type="ORF">GCM10023184_37530</name>
</gene>
<dbReference type="Gene3D" id="3.40.50.880">
    <property type="match status" value="1"/>
</dbReference>
<evidence type="ECO:0000313" key="3">
    <source>
        <dbReference type="Proteomes" id="UP001501725"/>
    </source>
</evidence>
<organism evidence="2 3">
    <name type="scientific">Flaviaesturariibacter amylovorans</name>
    <dbReference type="NCBI Taxonomy" id="1084520"/>
    <lineage>
        <taxon>Bacteria</taxon>
        <taxon>Pseudomonadati</taxon>
        <taxon>Bacteroidota</taxon>
        <taxon>Chitinophagia</taxon>
        <taxon>Chitinophagales</taxon>
        <taxon>Chitinophagaceae</taxon>
        <taxon>Flaviaestuariibacter</taxon>
    </lineage>
</organism>
<dbReference type="EMBL" id="BAABGY010000012">
    <property type="protein sequence ID" value="GAA4340021.1"/>
    <property type="molecule type" value="Genomic_DNA"/>
</dbReference>
<sequence>MLRIAILDLYEGQPNQGMRCIREIINQWGEFHALDVTWDEFDVRQKAELPDLSYDIYLSSGGPGSPFDGEGTAWEEAYYGWLERVLAHNADPLQQHKKYVFFICHSFQMACRYFRIGTVTKRKSTAFGVFPVHVLLEGQQDPVFRGLRDPFYVVDSRDWQVIDPDFDGLQAMGAQVLCIEKYRPHVPFQQALMGLRFNEWMVGTQFHPEADAVGMSMYLQLPEKKQSVIENHGLDKWESMIDGLNDPDKILWTYSHILPNFLTIAAHQKVLQPVS</sequence>
<reference evidence="3" key="1">
    <citation type="journal article" date="2019" name="Int. J. Syst. Evol. Microbiol.">
        <title>The Global Catalogue of Microorganisms (GCM) 10K type strain sequencing project: providing services to taxonomists for standard genome sequencing and annotation.</title>
        <authorList>
            <consortium name="The Broad Institute Genomics Platform"/>
            <consortium name="The Broad Institute Genome Sequencing Center for Infectious Disease"/>
            <person name="Wu L."/>
            <person name="Ma J."/>
        </authorList>
    </citation>
    <scope>NUCLEOTIDE SEQUENCE [LARGE SCALE GENOMIC DNA]</scope>
    <source>
        <strain evidence="3">JCM 17919</strain>
    </source>
</reference>
<dbReference type="Pfam" id="PF00117">
    <property type="entry name" value="GATase"/>
    <property type="match status" value="1"/>
</dbReference>
<dbReference type="RefSeq" id="WP_345257385.1">
    <property type="nucleotide sequence ID" value="NZ_BAABGY010000012.1"/>
</dbReference>
<evidence type="ECO:0000313" key="2">
    <source>
        <dbReference type="EMBL" id="GAA4340021.1"/>
    </source>
</evidence>
<name>A0ABP8HIX8_9BACT</name>
<keyword evidence="3" id="KW-1185">Reference proteome</keyword>
<feature type="domain" description="Glutamine amidotransferase" evidence="1">
    <location>
        <begin position="34"/>
        <end position="211"/>
    </location>
</feature>
<dbReference type="Proteomes" id="UP001501725">
    <property type="component" value="Unassembled WGS sequence"/>
</dbReference>
<evidence type="ECO:0000259" key="1">
    <source>
        <dbReference type="Pfam" id="PF00117"/>
    </source>
</evidence>
<dbReference type="SUPFAM" id="SSF52317">
    <property type="entry name" value="Class I glutamine amidotransferase-like"/>
    <property type="match status" value="1"/>
</dbReference>
<accession>A0ABP8HIX8</accession>